<dbReference type="GO" id="GO:0003677">
    <property type="term" value="F:DNA binding"/>
    <property type="evidence" value="ECO:0007669"/>
    <property type="project" value="InterPro"/>
</dbReference>
<dbReference type="SUPFAM" id="SSF50249">
    <property type="entry name" value="Nucleic acid-binding proteins"/>
    <property type="match status" value="1"/>
</dbReference>
<dbReference type="SUPFAM" id="SSF47781">
    <property type="entry name" value="RuvA domain 2-like"/>
    <property type="match status" value="2"/>
</dbReference>
<name>A0A3D9B4E2_9FLAO</name>
<dbReference type="PANTHER" id="PTHR10724">
    <property type="entry name" value="30S RIBOSOMAL PROTEIN S1"/>
    <property type="match status" value="1"/>
</dbReference>
<dbReference type="InterPro" id="IPR044146">
    <property type="entry name" value="S1_Tex"/>
</dbReference>
<dbReference type="CDD" id="cd05685">
    <property type="entry name" value="S1_Tex"/>
    <property type="match status" value="1"/>
</dbReference>
<dbReference type="Pfam" id="PF00575">
    <property type="entry name" value="S1"/>
    <property type="match status" value="1"/>
</dbReference>
<keyword evidence="2" id="KW-0234">DNA repair</keyword>
<dbReference type="RefSeq" id="WP_116098799.1">
    <property type="nucleotide sequence ID" value="NZ_QNVU01000022.1"/>
</dbReference>
<dbReference type="InterPro" id="IPR003583">
    <property type="entry name" value="Hlx-hairpin-Hlx_DNA-bd_motif"/>
</dbReference>
<dbReference type="InterPro" id="IPR023323">
    <property type="entry name" value="Tex-like_dom_sf"/>
</dbReference>
<sequence>MNTTQYIQQSLNISEKSINATLELLAEDCTIPFISRYRKDKTGNLDETQIEQISKLNKQFEEIVKRKESILKSIEEQNALTPELKQRIEESFDIQEIEDLYLPFKKRKKTKVDAAKEKGLEPLAKMIMSRKVQDLQFLASKYLNDQVASEEEALQGARDIMAEWINENMYVRKNLRRLFQRKAMITSKVVKAKKDEEEAQKFSQYFEWEESLNRMPSHRLLAMLRAESEGFVKTNIGIGKEEAIEFIEKAIIKSNNETSEQISLAIKDSYKRLLEPAISNETLQEAKEKADKKAIEIFSENLTQLLLAPPLGEKRILAIDPGYRSGCKVVCLDEKGDLLHNETIYPHAPQNESGMAMKKIRSMVNAYNIEAISIGNGTASRETEFFIKKIAFDKPLQVFVVSEAGASVYSASKIAREEFPSYDVTVRGSVSIGRRLADPLAELVKIDPKSIGVGQYQHDVDQTQLKNELDSTVMKCVNSVGINLNTASKSLLSYVSGIGEKMAENIVNYRAENGAFEDRKQLKKVPRLGEKAFQQAAAFVRIHNAKNPLDNSAVHPEAYGIVEKMAKDLGIKTNELIANKEKIALVKPENYITGDIGILGIKDILKELEKPGLDPRKAAKVFEFDPNVKSIKDLKTGMILPGIVNNITAFGCFVDLGIKESGLVHISQLKDGFVSDVNEVVKLHQHVQVRVTEIDESRKRIQLSMVL</sequence>
<dbReference type="InterPro" id="IPR032639">
    <property type="entry name" value="Tex_YqgF"/>
</dbReference>
<dbReference type="InterPro" id="IPR037027">
    <property type="entry name" value="YqgF/RNaseH-like_dom_sf"/>
</dbReference>
<dbReference type="InterPro" id="IPR003029">
    <property type="entry name" value="S1_domain"/>
</dbReference>
<dbReference type="AlphaFoldDB" id="A0A3D9B4E2"/>
<dbReference type="InterPro" id="IPR010994">
    <property type="entry name" value="RuvA_2-like"/>
</dbReference>
<dbReference type="Pfam" id="PF16921">
    <property type="entry name" value="Tex_YqgF"/>
    <property type="match status" value="1"/>
</dbReference>
<dbReference type="Gene3D" id="1.10.150.310">
    <property type="entry name" value="Tex RuvX-like domain-like"/>
    <property type="match status" value="1"/>
</dbReference>
<dbReference type="FunFam" id="2.40.50.140:FF:000051">
    <property type="entry name" value="RNA-binding transcriptional accessory protein"/>
    <property type="match status" value="1"/>
</dbReference>
<dbReference type="InterPro" id="IPR012340">
    <property type="entry name" value="NA-bd_OB-fold"/>
</dbReference>
<evidence type="ECO:0000313" key="4">
    <source>
        <dbReference type="EMBL" id="REC48379.1"/>
    </source>
</evidence>
<dbReference type="PANTHER" id="PTHR10724:SF10">
    <property type="entry name" value="S1 RNA-BINDING DOMAIN-CONTAINING PROTEIN 1"/>
    <property type="match status" value="1"/>
</dbReference>
<dbReference type="GO" id="GO:0006281">
    <property type="term" value="P:DNA repair"/>
    <property type="evidence" value="ECO:0007669"/>
    <property type="project" value="UniProtKB-KW"/>
</dbReference>
<evidence type="ECO:0000259" key="3">
    <source>
        <dbReference type="PROSITE" id="PS50126"/>
    </source>
</evidence>
<dbReference type="SUPFAM" id="SSF53098">
    <property type="entry name" value="Ribonuclease H-like"/>
    <property type="match status" value="1"/>
</dbReference>
<dbReference type="Gene3D" id="3.30.420.140">
    <property type="entry name" value="YqgF/RNase H-like domain"/>
    <property type="match status" value="1"/>
</dbReference>
<proteinExistence type="predicted"/>
<dbReference type="Proteomes" id="UP000256924">
    <property type="component" value="Unassembled WGS sequence"/>
</dbReference>
<dbReference type="Gene3D" id="2.40.50.140">
    <property type="entry name" value="Nucleic acid-binding proteins"/>
    <property type="match status" value="1"/>
</dbReference>
<dbReference type="Gene3D" id="1.10.10.650">
    <property type="entry name" value="RuvA domain 2-like"/>
    <property type="match status" value="1"/>
</dbReference>
<dbReference type="GO" id="GO:0003735">
    <property type="term" value="F:structural constituent of ribosome"/>
    <property type="evidence" value="ECO:0007669"/>
    <property type="project" value="TreeGrafter"/>
</dbReference>
<feature type="domain" description="S1 motif" evidence="3">
    <location>
        <begin position="637"/>
        <end position="706"/>
    </location>
</feature>
<dbReference type="SMART" id="SM00278">
    <property type="entry name" value="HhH1"/>
    <property type="match status" value="2"/>
</dbReference>
<protein>
    <submittedName>
        <fullName evidence="4">RNA-binding transcriptional accessory protein</fullName>
    </submittedName>
</protein>
<accession>A0A3D9B4E2</accession>
<keyword evidence="5" id="KW-1185">Reference proteome</keyword>
<reference evidence="4 5" key="1">
    <citation type="journal article" date="2004" name="Emerg. Infect. Dis.">
        <title>Amoebae-resisting bacteria isolated from human nasal swabs by amoebal coculture.</title>
        <authorList>
            <person name="Greub G."/>
            <person name="La Scola B."/>
            <person name="Raoult D."/>
        </authorList>
    </citation>
    <scope>NUCLEOTIDE SEQUENCE [LARGE SCALE GENOMIC DNA]</scope>
    <source>
        <strain evidence="4 5">CCUG 51329</strain>
    </source>
</reference>
<dbReference type="InterPro" id="IPR012337">
    <property type="entry name" value="RNaseH-like_sf"/>
</dbReference>
<dbReference type="FunFam" id="1.10.10.650:FF:000001">
    <property type="entry name" value="S1 RNA-binding domain 1"/>
    <property type="match status" value="1"/>
</dbReference>
<gene>
    <name evidence="4" type="ORF">DRF68_11790</name>
</gene>
<dbReference type="InterPro" id="IPR050437">
    <property type="entry name" value="Ribos_protein_bS1-like"/>
</dbReference>
<comment type="caution">
    <text evidence="4">The sequence shown here is derived from an EMBL/GenBank/DDBJ whole genome shotgun (WGS) entry which is preliminary data.</text>
</comment>
<dbReference type="GO" id="GO:0003729">
    <property type="term" value="F:mRNA binding"/>
    <property type="evidence" value="ECO:0007669"/>
    <property type="project" value="TreeGrafter"/>
</dbReference>
<dbReference type="Pfam" id="PF12836">
    <property type="entry name" value="HHH_3"/>
    <property type="match status" value="1"/>
</dbReference>
<evidence type="ECO:0000256" key="1">
    <source>
        <dbReference type="ARBA" id="ARBA00022763"/>
    </source>
</evidence>
<dbReference type="Gene3D" id="1.10.3500.10">
    <property type="entry name" value="Tex N-terminal region-like"/>
    <property type="match status" value="1"/>
</dbReference>
<dbReference type="Pfam" id="PF22706">
    <property type="entry name" value="Tex_central_region"/>
    <property type="match status" value="1"/>
</dbReference>
<dbReference type="GO" id="GO:0005737">
    <property type="term" value="C:cytoplasm"/>
    <property type="evidence" value="ECO:0007669"/>
    <property type="project" value="UniProtKB-ARBA"/>
</dbReference>
<dbReference type="SMART" id="SM00316">
    <property type="entry name" value="S1"/>
    <property type="match status" value="1"/>
</dbReference>
<dbReference type="InterPro" id="IPR023319">
    <property type="entry name" value="Tex-like_HTH_dom_sf"/>
</dbReference>
<dbReference type="SMART" id="SM00732">
    <property type="entry name" value="YqgFc"/>
    <property type="match status" value="1"/>
</dbReference>
<dbReference type="InterPro" id="IPR055179">
    <property type="entry name" value="Tex-like_central_region"/>
</dbReference>
<evidence type="ECO:0000256" key="2">
    <source>
        <dbReference type="ARBA" id="ARBA00023204"/>
    </source>
</evidence>
<dbReference type="InterPro" id="IPR041692">
    <property type="entry name" value="HHH_9"/>
</dbReference>
<dbReference type="PROSITE" id="PS50126">
    <property type="entry name" value="S1"/>
    <property type="match status" value="1"/>
</dbReference>
<organism evidence="4 5">
    <name type="scientific">Candidatus Chryseobacterium massiliense</name>
    <dbReference type="NCBI Taxonomy" id="204089"/>
    <lineage>
        <taxon>Bacteria</taxon>
        <taxon>Pseudomonadati</taxon>
        <taxon>Bacteroidota</taxon>
        <taxon>Flavobacteriia</taxon>
        <taxon>Flavobacteriales</taxon>
        <taxon>Weeksellaceae</taxon>
        <taxon>Chryseobacterium group</taxon>
        <taxon>Chryseobacterium</taxon>
    </lineage>
</organism>
<evidence type="ECO:0000313" key="5">
    <source>
        <dbReference type="Proteomes" id="UP000256924"/>
    </source>
</evidence>
<dbReference type="EMBL" id="QNVU01000022">
    <property type="protein sequence ID" value="REC48379.1"/>
    <property type="molecule type" value="Genomic_DNA"/>
</dbReference>
<dbReference type="InterPro" id="IPR006641">
    <property type="entry name" value="YqgF/RNaseH-like_dom"/>
</dbReference>
<dbReference type="Pfam" id="PF17674">
    <property type="entry name" value="HHH_9"/>
    <property type="match status" value="1"/>
</dbReference>
<dbReference type="FunFam" id="1.10.150.310:FF:000001">
    <property type="entry name" value="RNA-binding transcriptional accessory protein"/>
    <property type="match status" value="1"/>
</dbReference>
<dbReference type="InterPro" id="IPR018974">
    <property type="entry name" value="Tex-like_N"/>
</dbReference>
<dbReference type="FunFam" id="3.30.420.140:FF:000001">
    <property type="entry name" value="RNA-binding transcriptional accessory protein"/>
    <property type="match status" value="1"/>
</dbReference>
<keyword evidence="1" id="KW-0227">DNA damage</keyword>
<dbReference type="GO" id="GO:0006412">
    <property type="term" value="P:translation"/>
    <property type="evidence" value="ECO:0007669"/>
    <property type="project" value="TreeGrafter"/>
</dbReference>
<dbReference type="Pfam" id="PF09371">
    <property type="entry name" value="Tex_N"/>
    <property type="match status" value="1"/>
</dbReference>
<dbReference type="SUPFAM" id="SSF158832">
    <property type="entry name" value="Tex N-terminal region-like"/>
    <property type="match status" value="1"/>
</dbReference>